<dbReference type="EC" id="4.2.1.96" evidence="3"/>
<dbReference type="EMBL" id="JAMQGM010000054">
    <property type="protein sequence ID" value="MCM2580205.1"/>
    <property type="molecule type" value="Genomic_DNA"/>
</dbReference>
<evidence type="ECO:0000256" key="2">
    <source>
        <dbReference type="ARBA" id="ARBA00006472"/>
    </source>
</evidence>
<evidence type="ECO:0000313" key="6">
    <source>
        <dbReference type="EMBL" id="MCM2580205.1"/>
    </source>
</evidence>
<organism evidence="6 7">
    <name type="scientific">Streptomyces meridianus</name>
    <dbReference type="NCBI Taxonomy" id="2938945"/>
    <lineage>
        <taxon>Bacteria</taxon>
        <taxon>Bacillati</taxon>
        <taxon>Actinomycetota</taxon>
        <taxon>Actinomycetes</taxon>
        <taxon>Kitasatosporales</taxon>
        <taxon>Streptomycetaceae</taxon>
        <taxon>Streptomyces</taxon>
    </lineage>
</organism>
<keyword evidence="7" id="KW-1185">Reference proteome</keyword>
<sequence length="101" mass="10809">MAAEPLSQQEIEEALAELPGWTFGDDRISRAYACEGHLAAAAMVGQIARVQESLGHHADLTVSYDKLKVSVNTHSAGGKVTELDTELAHRIEKVASEHGVS</sequence>
<dbReference type="PANTHER" id="PTHR12599">
    <property type="entry name" value="PTERIN-4-ALPHA-CARBINOLAMINE DEHYDRATASE"/>
    <property type="match status" value="1"/>
</dbReference>
<dbReference type="CDD" id="cd00488">
    <property type="entry name" value="PCD_DCoH"/>
    <property type="match status" value="1"/>
</dbReference>
<dbReference type="InterPro" id="IPR036428">
    <property type="entry name" value="PCD_sf"/>
</dbReference>
<dbReference type="NCBIfam" id="NF002017">
    <property type="entry name" value="PRK00823.1-2"/>
    <property type="match status" value="1"/>
</dbReference>
<evidence type="ECO:0000256" key="5">
    <source>
        <dbReference type="ARBA" id="ARBA00023239"/>
    </source>
</evidence>
<dbReference type="PANTHER" id="PTHR12599:SF0">
    <property type="entry name" value="PTERIN-4-ALPHA-CARBINOLAMINE DEHYDRATASE"/>
    <property type="match status" value="1"/>
</dbReference>
<dbReference type="Proteomes" id="UP001167160">
    <property type="component" value="Unassembled WGS sequence"/>
</dbReference>
<dbReference type="Pfam" id="PF01329">
    <property type="entry name" value="Pterin_4a"/>
    <property type="match status" value="1"/>
</dbReference>
<dbReference type="GO" id="GO:0008124">
    <property type="term" value="F:4-alpha-hydroxytetrahydrobiopterin dehydratase activity"/>
    <property type="evidence" value="ECO:0007669"/>
    <property type="project" value="UniProtKB-EC"/>
</dbReference>
<dbReference type="Gene3D" id="3.30.1360.20">
    <property type="entry name" value="Transcriptional coactivator/pterin dehydratase"/>
    <property type="match status" value="1"/>
</dbReference>
<reference evidence="6" key="1">
    <citation type="journal article" date="2023" name="Int. J. Syst. Evol. Microbiol.">
        <title>Streptomyces meridianus sp. nov. isolated from brackish water of the Tagus estuary in Alcochete, Portugal.</title>
        <authorList>
            <person name="Santos J.D.N."/>
            <person name="Klimek D."/>
            <person name="Calusinska M."/>
            <person name="Lobo Da Cunha A."/>
            <person name="Catita J."/>
            <person name="Goncalves H."/>
            <person name="Gonzalez I."/>
            <person name="Reyes F."/>
            <person name="Lage O.M."/>
        </authorList>
    </citation>
    <scope>NUCLEOTIDE SEQUENCE</scope>
    <source>
        <strain evidence="6">MTZ3.1</strain>
    </source>
</reference>
<evidence type="ECO:0000256" key="4">
    <source>
        <dbReference type="ARBA" id="ARBA00021735"/>
    </source>
</evidence>
<protein>
    <recommendedName>
        <fullName evidence="4">Putative pterin-4-alpha-carbinolamine dehydratase</fullName>
        <ecNumber evidence="3">4.2.1.96</ecNumber>
    </recommendedName>
</protein>
<comment type="similarity">
    <text evidence="2">Belongs to the pterin-4-alpha-carbinolamine dehydratase family.</text>
</comment>
<evidence type="ECO:0000256" key="1">
    <source>
        <dbReference type="ARBA" id="ARBA00001554"/>
    </source>
</evidence>
<keyword evidence="5 6" id="KW-0456">Lyase</keyword>
<evidence type="ECO:0000256" key="3">
    <source>
        <dbReference type="ARBA" id="ARBA00013252"/>
    </source>
</evidence>
<comment type="catalytic activity">
    <reaction evidence="1">
        <text>(4aS,6R)-4a-hydroxy-L-erythro-5,6,7,8-tetrahydrobiopterin = (6R)-L-erythro-6,7-dihydrobiopterin + H2O</text>
        <dbReference type="Rhea" id="RHEA:11920"/>
        <dbReference type="ChEBI" id="CHEBI:15377"/>
        <dbReference type="ChEBI" id="CHEBI:15642"/>
        <dbReference type="ChEBI" id="CHEBI:43120"/>
        <dbReference type="EC" id="4.2.1.96"/>
    </reaction>
</comment>
<accession>A0ABT0XCU1</accession>
<name>A0ABT0XCU1_9ACTN</name>
<gene>
    <name evidence="6" type="ORF">M1E25_23165</name>
</gene>
<dbReference type="InterPro" id="IPR001533">
    <property type="entry name" value="Pterin_deHydtase"/>
</dbReference>
<comment type="caution">
    <text evidence="6">The sequence shown here is derived from an EMBL/GenBank/DDBJ whole genome shotgun (WGS) entry which is preliminary data.</text>
</comment>
<proteinExistence type="inferred from homology"/>
<dbReference type="SUPFAM" id="SSF55248">
    <property type="entry name" value="PCD-like"/>
    <property type="match status" value="1"/>
</dbReference>
<dbReference type="RefSeq" id="WP_251418817.1">
    <property type="nucleotide sequence ID" value="NZ_JAMQGM010000054.1"/>
</dbReference>
<evidence type="ECO:0000313" key="7">
    <source>
        <dbReference type="Proteomes" id="UP001167160"/>
    </source>
</evidence>